<evidence type="ECO:0000256" key="7">
    <source>
        <dbReference type="PROSITE-ProRule" id="PRU01091"/>
    </source>
</evidence>
<keyword evidence="5" id="KW-0804">Transcription</keyword>
<comment type="caution">
    <text evidence="10">The sequence shown here is derived from an EMBL/GenBank/DDBJ whole genome shotgun (WGS) entry which is preliminary data.</text>
</comment>
<dbReference type="FunFam" id="1.10.10.10:FF:000018">
    <property type="entry name" value="DNA-binding response regulator ResD"/>
    <property type="match status" value="1"/>
</dbReference>
<evidence type="ECO:0000313" key="10">
    <source>
        <dbReference type="EMBL" id="GHC32815.1"/>
    </source>
</evidence>
<dbReference type="InterPro" id="IPR039420">
    <property type="entry name" value="WalR-like"/>
</dbReference>
<dbReference type="EMBL" id="BMVB01000001">
    <property type="protein sequence ID" value="GHC32815.1"/>
    <property type="molecule type" value="Genomic_DNA"/>
</dbReference>
<reference evidence="10" key="1">
    <citation type="journal article" date="2014" name="Int. J. Syst. Evol. Microbiol.">
        <title>Complete genome sequence of Corynebacterium casei LMG S-19264T (=DSM 44701T), isolated from a smear-ripened cheese.</title>
        <authorList>
            <consortium name="US DOE Joint Genome Institute (JGI-PGF)"/>
            <person name="Walter F."/>
            <person name="Albersmeier A."/>
            <person name="Kalinowski J."/>
            <person name="Ruckert C."/>
        </authorList>
    </citation>
    <scope>NUCLEOTIDE SEQUENCE</scope>
    <source>
        <strain evidence="10">JCM 4633</strain>
    </source>
</reference>
<gene>
    <name evidence="10" type="ORF">GCM10010507_01430</name>
</gene>
<dbReference type="PROSITE" id="PS50110">
    <property type="entry name" value="RESPONSE_REGULATORY"/>
    <property type="match status" value="1"/>
</dbReference>
<keyword evidence="3" id="KW-0805">Transcription regulation</keyword>
<keyword evidence="4 7" id="KW-0238">DNA-binding</keyword>
<dbReference type="AlphaFoldDB" id="A0A918TAI7"/>
<feature type="domain" description="OmpR/PhoB-type" evidence="9">
    <location>
        <begin position="136"/>
        <end position="235"/>
    </location>
</feature>
<dbReference type="Pfam" id="PF00486">
    <property type="entry name" value="Trans_reg_C"/>
    <property type="match status" value="1"/>
</dbReference>
<dbReference type="GO" id="GO:0000976">
    <property type="term" value="F:transcription cis-regulatory region binding"/>
    <property type="evidence" value="ECO:0007669"/>
    <property type="project" value="TreeGrafter"/>
</dbReference>
<dbReference type="InterPro" id="IPR011006">
    <property type="entry name" value="CheY-like_superfamily"/>
</dbReference>
<evidence type="ECO:0000256" key="3">
    <source>
        <dbReference type="ARBA" id="ARBA00023015"/>
    </source>
</evidence>
<reference evidence="10" key="2">
    <citation type="submission" date="2020-09" db="EMBL/GenBank/DDBJ databases">
        <authorList>
            <person name="Sun Q."/>
            <person name="Ohkuma M."/>
        </authorList>
    </citation>
    <scope>NUCLEOTIDE SEQUENCE</scope>
    <source>
        <strain evidence="10">JCM 4633</strain>
    </source>
</reference>
<dbReference type="GO" id="GO:0005829">
    <property type="term" value="C:cytosol"/>
    <property type="evidence" value="ECO:0007669"/>
    <property type="project" value="TreeGrafter"/>
</dbReference>
<dbReference type="CDD" id="cd17574">
    <property type="entry name" value="REC_OmpR"/>
    <property type="match status" value="1"/>
</dbReference>
<dbReference type="InterPro" id="IPR036388">
    <property type="entry name" value="WH-like_DNA-bd_sf"/>
</dbReference>
<dbReference type="PROSITE" id="PS51755">
    <property type="entry name" value="OMPR_PHOB"/>
    <property type="match status" value="1"/>
</dbReference>
<evidence type="ECO:0000259" key="8">
    <source>
        <dbReference type="PROSITE" id="PS50110"/>
    </source>
</evidence>
<keyword evidence="1 6" id="KW-0597">Phosphoprotein</keyword>
<dbReference type="FunFam" id="3.40.50.2300:FF:000034">
    <property type="entry name" value="DNA-binding response OmpR family regulator"/>
    <property type="match status" value="1"/>
</dbReference>
<evidence type="ECO:0000313" key="11">
    <source>
        <dbReference type="Proteomes" id="UP000646244"/>
    </source>
</evidence>
<protein>
    <submittedName>
        <fullName evidence="10">DNA-binding response regulator</fullName>
    </submittedName>
</protein>
<evidence type="ECO:0000256" key="2">
    <source>
        <dbReference type="ARBA" id="ARBA00023012"/>
    </source>
</evidence>
<feature type="modified residue" description="4-aspartylphosphate" evidence="6">
    <location>
        <position position="54"/>
    </location>
</feature>
<name>A0A918TAI7_STRCJ</name>
<dbReference type="SMART" id="SM00448">
    <property type="entry name" value="REC"/>
    <property type="match status" value="1"/>
</dbReference>
<evidence type="ECO:0000259" key="9">
    <source>
        <dbReference type="PROSITE" id="PS51755"/>
    </source>
</evidence>
<dbReference type="SMART" id="SM00862">
    <property type="entry name" value="Trans_reg_C"/>
    <property type="match status" value="1"/>
</dbReference>
<dbReference type="CDD" id="cd00383">
    <property type="entry name" value="trans_reg_C"/>
    <property type="match status" value="1"/>
</dbReference>
<sequence length="236" mass="25922">MPMSRVLLIEDDRAVREGVTLTLRRRGHEVEAAPTGEAGLTALEAFRPDLVLLDLMLPDKSGFEVCRRIRATQQIPIIMLTARGDDIDVVLGLEAGADDYIVKPARGEVLEARIRAVLRRAAPVDGGGPDPALPQAAAEVHGDLAIDRAGLLVTKNGQDLALAPSEMKLLLYLSATPGRVFSRQQLLEHVWEHSYHGDARLVDACVMRLRTKVEESTRSPKYIQTVRGFGYRFGPL</sequence>
<dbReference type="InterPro" id="IPR016032">
    <property type="entry name" value="Sig_transdc_resp-reg_C-effctor"/>
</dbReference>
<dbReference type="SUPFAM" id="SSF52172">
    <property type="entry name" value="CheY-like"/>
    <property type="match status" value="1"/>
</dbReference>
<dbReference type="Gene3D" id="6.10.250.690">
    <property type="match status" value="1"/>
</dbReference>
<feature type="domain" description="Response regulatory" evidence="8">
    <location>
        <begin position="5"/>
        <end position="118"/>
    </location>
</feature>
<dbReference type="InterPro" id="IPR001867">
    <property type="entry name" value="OmpR/PhoB-type_DNA-bd"/>
</dbReference>
<organism evidence="10 11">
    <name type="scientific">Streptomyces cinnamoneus</name>
    <name type="common">Streptoverticillium cinnamoneum</name>
    <dbReference type="NCBI Taxonomy" id="53446"/>
    <lineage>
        <taxon>Bacteria</taxon>
        <taxon>Bacillati</taxon>
        <taxon>Actinomycetota</taxon>
        <taxon>Actinomycetes</taxon>
        <taxon>Kitasatosporales</taxon>
        <taxon>Streptomycetaceae</taxon>
        <taxon>Streptomyces</taxon>
        <taxon>Streptomyces cinnamoneus group</taxon>
    </lineage>
</organism>
<dbReference type="GO" id="GO:0006355">
    <property type="term" value="P:regulation of DNA-templated transcription"/>
    <property type="evidence" value="ECO:0007669"/>
    <property type="project" value="InterPro"/>
</dbReference>
<dbReference type="GO" id="GO:0032993">
    <property type="term" value="C:protein-DNA complex"/>
    <property type="evidence" value="ECO:0007669"/>
    <property type="project" value="TreeGrafter"/>
</dbReference>
<dbReference type="Proteomes" id="UP000646244">
    <property type="component" value="Unassembled WGS sequence"/>
</dbReference>
<dbReference type="InterPro" id="IPR001789">
    <property type="entry name" value="Sig_transdc_resp-reg_receiver"/>
</dbReference>
<evidence type="ECO:0000256" key="5">
    <source>
        <dbReference type="ARBA" id="ARBA00023163"/>
    </source>
</evidence>
<dbReference type="GO" id="GO:0000156">
    <property type="term" value="F:phosphorelay response regulator activity"/>
    <property type="evidence" value="ECO:0007669"/>
    <property type="project" value="TreeGrafter"/>
</dbReference>
<feature type="DNA-binding region" description="OmpR/PhoB-type" evidence="7">
    <location>
        <begin position="136"/>
        <end position="235"/>
    </location>
</feature>
<evidence type="ECO:0000256" key="4">
    <source>
        <dbReference type="ARBA" id="ARBA00023125"/>
    </source>
</evidence>
<accession>A0A918TAI7</accession>
<dbReference type="PANTHER" id="PTHR48111">
    <property type="entry name" value="REGULATOR OF RPOS"/>
    <property type="match status" value="1"/>
</dbReference>
<dbReference type="Pfam" id="PF00072">
    <property type="entry name" value="Response_reg"/>
    <property type="match status" value="1"/>
</dbReference>
<dbReference type="Gene3D" id="1.10.10.10">
    <property type="entry name" value="Winged helix-like DNA-binding domain superfamily/Winged helix DNA-binding domain"/>
    <property type="match status" value="1"/>
</dbReference>
<keyword evidence="2" id="KW-0902">Two-component regulatory system</keyword>
<dbReference type="PANTHER" id="PTHR48111:SF21">
    <property type="entry name" value="DNA-BINDING DUAL MASTER TRANSCRIPTIONAL REGULATOR RPAA"/>
    <property type="match status" value="1"/>
</dbReference>
<proteinExistence type="predicted"/>
<evidence type="ECO:0000256" key="1">
    <source>
        <dbReference type="ARBA" id="ARBA00022553"/>
    </source>
</evidence>
<dbReference type="Gene3D" id="3.40.50.2300">
    <property type="match status" value="1"/>
</dbReference>
<dbReference type="SUPFAM" id="SSF46894">
    <property type="entry name" value="C-terminal effector domain of the bipartite response regulators"/>
    <property type="match status" value="1"/>
</dbReference>
<evidence type="ECO:0000256" key="6">
    <source>
        <dbReference type="PROSITE-ProRule" id="PRU00169"/>
    </source>
</evidence>